<keyword evidence="4" id="KW-0508">mRNA splicing</keyword>
<evidence type="ECO:0000313" key="7">
    <source>
        <dbReference type="EMBL" id="VDP41665.1"/>
    </source>
</evidence>
<dbReference type="OrthoDB" id="197400at2759"/>
<dbReference type="EMBL" id="UZAH01035599">
    <property type="protein sequence ID" value="VDP41665.1"/>
    <property type="molecule type" value="Genomic_DNA"/>
</dbReference>
<dbReference type="InterPro" id="IPR040424">
    <property type="entry name" value="Smn1"/>
</dbReference>
<dbReference type="Gene3D" id="3.40.190.10">
    <property type="entry name" value="Periplasmic binding protein-like II"/>
    <property type="match status" value="1"/>
</dbReference>
<protein>
    <recommendedName>
        <fullName evidence="6">Tudor domain-containing protein</fullName>
    </recommendedName>
</protein>
<dbReference type="Pfam" id="PF20635">
    <property type="entry name" value="SMN_YG-box"/>
    <property type="match status" value="1"/>
</dbReference>
<dbReference type="PANTHER" id="PTHR39267">
    <property type="entry name" value="SURVIVAL MOTOR NEURON-LIKE PROTEIN 1"/>
    <property type="match status" value="1"/>
</dbReference>
<accession>A0A3P8EBY4</accession>
<evidence type="ECO:0000256" key="3">
    <source>
        <dbReference type="ARBA" id="ARBA00022664"/>
    </source>
</evidence>
<reference evidence="7" key="1">
    <citation type="submission" date="2018-11" db="EMBL/GenBank/DDBJ databases">
        <authorList>
            <consortium name="Pathogen Informatics"/>
        </authorList>
    </citation>
    <scope>NUCLEOTIDE SEQUENCE [LARGE SCALE GENOMIC DNA]</scope>
</reference>
<keyword evidence="5" id="KW-0539">Nucleus</keyword>
<proteinExistence type="inferred from homology"/>
<comment type="similarity">
    <text evidence="2">Belongs to the SMN family.</text>
</comment>
<evidence type="ECO:0000259" key="6">
    <source>
        <dbReference type="PROSITE" id="PS50304"/>
    </source>
</evidence>
<dbReference type="AlphaFoldDB" id="A0A3P8EBY4"/>
<dbReference type="PANTHER" id="PTHR39267:SF1">
    <property type="entry name" value="SURVIVAL MOTOR NEURON PROTEIN"/>
    <property type="match status" value="1"/>
</dbReference>
<dbReference type="InterPro" id="IPR047313">
    <property type="entry name" value="SMN_C"/>
</dbReference>
<dbReference type="GO" id="GO:0008380">
    <property type="term" value="P:RNA splicing"/>
    <property type="evidence" value="ECO:0007669"/>
    <property type="project" value="UniProtKB-KW"/>
</dbReference>
<organism evidence="7">
    <name type="scientific">Heligmosomoides polygyrus</name>
    <name type="common">Parasitic roundworm</name>
    <dbReference type="NCBI Taxonomy" id="6339"/>
    <lineage>
        <taxon>Eukaryota</taxon>
        <taxon>Metazoa</taxon>
        <taxon>Ecdysozoa</taxon>
        <taxon>Nematoda</taxon>
        <taxon>Chromadorea</taxon>
        <taxon>Rhabditida</taxon>
        <taxon>Rhabditina</taxon>
        <taxon>Rhabditomorpha</taxon>
        <taxon>Strongyloidea</taxon>
        <taxon>Heligmosomidae</taxon>
        <taxon>Heligmosomoides</taxon>
    </lineage>
</organism>
<name>A0A3P8EBY4_HELPZ</name>
<evidence type="ECO:0000256" key="5">
    <source>
        <dbReference type="ARBA" id="ARBA00023242"/>
    </source>
</evidence>
<evidence type="ECO:0000256" key="4">
    <source>
        <dbReference type="ARBA" id="ARBA00023187"/>
    </source>
</evidence>
<evidence type="ECO:0000256" key="1">
    <source>
        <dbReference type="ARBA" id="ARBA00004123"/>
    </source>
</evidence>
<dbReference type="CDD" id="cd22852">
    <property type="entry name" value="SMN_C"/>
    <property type="match status" value="1"/>
</dbReference>
<dbReference type="PROSITE" id="PS50304">
    <property type="entry name" value="TUDOR"/>
    <property type="match status" value="1"/>
</dbReference>
<dbReference type="SUPFAM" id="SSF63748">
    <property type="entry name" value="Tudor/PWWP/MBT"/>
    <property type="match status" value="1"/>
</dbReference>
<dbReference type="GO" id="GO:0005634">
    <property type="term" value="C:nucleus"/>
    <property type="evidence" value="ECO:0007669"/>
    <property type="project" value="UniProtKB-SubCell"/>
</dbReference>
<feature type="domain" description="Tudor" evidence="6">
    <location>
        <begin position="1"/>
        <end position="56"/>
    </location>
</feature>
<dbReference type="GO" id="GO:0006397">
    <property type="term" value="P:mRNA processing"/>
    <property type="evidence" value="ECO:0007669"/>
    <property type="project" value="UniProtKB-KW"/>
</dbReference>
<dbReference type="Gene3D" id="2.30.30.140">
    <property type="match status" value="1"/>
</dbReference>
<comment type="subcellular location">
    <subcellularLocation>
        <location evidence="1">Nucleus</location>
    </subcellularLocation>
</comment>
<evidence type="ECO:0000256" key="2">
    <source>
        <dbReference type="ARBA" id="ARBA00005371"/>
    </source>
</evidence>
<keyword evidence="3" id="KW-0507">mRNA processing</keyword>
<gene>
    <name evidence="7" type="ORF">HPBE_LOCUS23893</name>
</gene>
<sequence>MARYSEDDLYYPAKILEIRKETADLPGYLVLYDGYGNTDWVFHVDIISASCIPTIAPPPPSVLGGLSVPDEAEALSSMLMSWYMSGYHTGYYQVLLSRKGRSYSYG</sequence>
<dbReference type="InterPro" id="IPR002999">
    <property type="entry name" value="Tudor"/>
</dbReference>